<evidence type="ECO:0000256" key="5">
    <source>
        <dbReference type="ARBA" id="ARBA00023237"/>
    </source>
</evidence>
<comment type="subcellular location">
    <subcellularLocation>
        <location evidence="1">Cell outer membrane</location>
    </subcellularLocation>
</comment>
<feature type="domain" description="RagB/SusD" evidence="6">
    <location>
        <begin position="328"/>
        <end position="454"/>
    </location>
</feature>
<dbReference type="Proteomes" id="UP001168528">
    <property type="component" value="Unassembled WGS sequence"/>
</dbReference>
<dbReference type="CDD" id="cd08977">
    <property type="entry name" value="SusD"/>
    <property type="match status" value="1"/>
</dbReference>
<keyword evidence="9" id="KW-1185">Reference proteome</keyword>
<keyword evidence="5" id="KW-0998">Cell outer membrane</keyword>
<dbReference type="Gene3D" id="1.25.40.390">
    <property type="match status" value="1"/>
</dbReference>
<name>A0ABT8R901_9BACT</name>
<proteinExistence type="inferred from homology"/>
<protein>
    <submittedName>
        <fullName evidence="8">RagB/SusD family nutrient uptake outer membrane protein</fullName>
    </submittedName>
</protein>
<dbReference type="PROSITE" id="PS51257">
    <property type="entry name" value="PROKAR_LIPOPROTEIN"/>
    <property type="match status" value="1"/>
</dbReference>
<keyword evidence="3" id="KW-0732">Signal</keyword>
<comment type="similarity">
    <text evidence="2">Belongs to the SusD family.</text>
</comment>
<dbReference type="Pfam" id="PF07980">
    <property type="entry name" value="SusD_RagB"/>
    <property type="match status" value="1"/>
</dbReference>
<gene>
    <name evidence="8" type="ORF">Q0590_19905</name>
</gene>
<evidence type="ECO:0000313" key="9">
    <source>
        <dbReference type="Proteomes" id="UP001168528"/>
    </source>
</evidence>
<reference evidence="8" key="1">
    <citation type="submission" date="2023-07" db="EMBL/GenBank/DDBJ databases">
        <title>The genome sequence of Rhodocytophaga aerolata KACC 12507.</title>
        <authorList>
            <person name="Zhang X."/>
        </authorList>
    </citation>
    <scope>NUCLEOTIDE SEQUENCE</scope>
    <source>
        <strain evidence="8">KACC 12507</strain>
    </source>
</reference>
<feature type="domain" description="SusD-like N-terminal" evidence="7">
    <location>
        <begin position="84"/>
        <end position="214"/>
    </location>
</feature>
<evidence type="ECO:0000256" key="4">
    <source>
        <dbReference type="ARBA" id="ARBA00023136"/>
    </source>
</evidence>
<dbReference type="Pfam" id="PF14322">
    <property type="entry name" value="SusD-like_3"/>
    <property type="match status" value="1"/>
</dbReference>
<evidence type="ECO:0000259" key="7">
    <source>
        <dbReference type="Pfam" id="PF14322"/>
    </source>
</evidence>
<dbReference type="EMBL" id="JAUKPO010000012">
    <property type="protein sequence ID" value="MDO1448552.1"/>
    <property type="molecule type" value="Genomic_DNA"/>
</dbReference>
<comment type="caution">
    <text evidence="8">The sequence shown here is derived from an EMBL/GenBank/DDBJ whole genome shotgun (WGS) entry which is preliminary data.</text>
</comment>
<dbReference type="InterPro" id="IPR011990">
    <property type="entry name" value="TPR-like_helical_dom_sf"/>
</dbReference>
<dbReference type="InterPro" id="IPR033985">
    <property type="entry name" value="SusD-like_N"/>
</dbReference>
<evidence type="ECO:0000256" key="2">
    <source>
        <dbReference type="ARBA" id="ARBA00006275"/>
    </source>
</evidence>
<sequence length="454" mass="50698">MSKFIKYPLFIVLFIIASCNDILDPQPINLQITELALNDANDVGPVVTGLYAALRGTGAPTMIAGDFTADMVTHRGTFTQYRELGTKQITPANAAITALWSNLYNTIYSANFILERLPDITGIPAAQRREVTATARFLRGYCYFIGVNTYGDMPLVTTTDRNTNRNIDRTSREEIISFIEQDYLAALPDLPEEPASVAFASRGAVQAALARFYLYQRDWAKAEQYATDVITSENYTLVSEFVQLVQQDFTTEAILELGYTANDDPGTSATGLNNLFVGRREVIPSNEILDSLYSAPSGDRRRTVNFDPALLRGTDNGFIVAKYGNVPNDLENNNIVLFRLGEVYLIRAEARAWQGKINGAGSAEEDLNVLRARAKAPNATAGTQNQMLSLILRERIYELAYEGHRWYDLKRTNRVNQVMAAFSRNWRPAYELWPVPQREIQSNPGLANAQNPGY</sequence>
<evidence type="ECO:0000256" key="3">
    <source>
        <dbReference type="ARBA" id="ARBA00022729"/>
    </source>
</evidence>
<evidence type="ECO:0000259" key="6">
    <source>
        <dbReference type="Pfam" id="PF07980"/>
    </source>
</evidence>
<keyword evidence="4" id="KW-0472">Membrane</keyword>
<dbReference type="InterPro" id="IPR012944">
    <property type="entry name" value="SusD_RagB_dom"/>
</dbReference>
<dbReference type="RefSeq" id="WP_302039353.1">
    <property type="nucleotide sequence ID" value="NZ_JAUKPO010000012.1"/>
</dbReference>
<organism evidence="8 9">
    <name type="scientific">Rhodocytophaga aerolata</name>
    <dbReference type="NCBI Taxonomy" id="455078"/>
    <lineage>
        <taxon>Bacteria</taxon>
        <taxon>Pseudomonadati</taxon>
        <taxon>Bacteroidota</taxon>
        <taxon>Cytophagia</taxon>
        <taxon>Cytophagales</taxon>
        <taxon>Rhodocytophagaceae</taxon>
        <taxon>Rhodocytophaga</taxon>
    </lineage>
</organism>
<accession>A0ABT8R901</accession>
<evidence type="ECO:0000313" key="8">
    <source>
        <dbReference type="EMBL" id="MDO1448552.1"/>
    </source>
</evidence>
<evidence type="ECO:0000256" key="1">
    <source>
        <dbReference type="ARBA" id="ARBA00004442"/>
    </source>
</evidence>
<dbReference type="SUPFAM" id="SSF48452">
    <property type="entry name" value="TPR-like"/>
    <property type="match status" value="1"/>
</dbReference>